<proteinExistence type="predicted"/>
<reference evidence="1" key="1">
    <citation type="submission" date="2023-05" db="EMBL/GenBank/DDBJ databases">
        <authorList>
            <person name="Stuckert A."/>
        </authorList>
    </citation>
    <scope>NUCLEOTIDE SEQUENCE</scope>
</reference>
<evidence type="ECO:0000313" key="1">
    <source>
        <dbReference type="EMBL" id="CAI9554025.1"/>
    </source>
</evidence>
<gene>
    <name evidence="1" type="ORF">SPARVUS_LOCUS4133888</name>
</gene>
<evidence type="ECO:0008006" key="3">
    <source>
        <dbReference type="Google" id="ProtNLM"/>
    </source>
</evidence>
<organism evidence="1 2">
    <name type="scientific">Staurois parvus</name>
    <dbReference type="NCBI Taxonomy" id="386267"/>
    <lineage>
        <taxon>Eukaryota</taxon>
        <taxon>Metazoa</taxon>
        <taxon>Chordata</taxon>
        <taxon>Craniata</taxon>
        <taxon>Vertebrata</taxon>
        <taxon>Euteleostomi</taxon>
        <taxon>Amphibia</taxon>
        <taxon>Batrachia</taxon>
        <taxon>Anura</taxon>
        <taxon>Neobatrachia</taxon>
        <taxon>Ranoidea</taxon>
        <taxon>Ranidae</taxon>
        <taxon>Staurois</taxon>
    </lineage>
</organism>
<sequence length="71" mass="8143">MSLTSLILPLLPVPPSPYKTYRVESLYTCSVWYFFSWESACDQHRVNPRCPDGGQGFCILLEQNENTSDKL</sequence>
<keyword evidence="2" id="KW-1185">Reference proteome</keyword>
<dbReference type="EMBL" id="CATNWA010007426">
    <property type="protein sequence ID" value="CAI9554025.1"/>
    <property type="molecule type" value="Genomic_DNA"/>
</dbReference>
<protein>
    <recommendedName>
        <fullName evidence="3">Secreted protein</fullName>
    </recommendedName>
</protein>
<dbReference type="Proteomes" id="UP001162483">
    <property type="component" value="Unassembled WGS sequence"/>
</dbReference>
<evidence type="ECO:0000313" key="2">
    <source>
        <dbReference type="Proteomes" id="UP001162483"/>
    </source>
</evidence>
<accession>A0ABN9C2U6</accession>
<name>A0ABN9C2U6_9NEOB</name>
<comment type="caution">
    <text evidence="1">The sequence shown here is derived from an EMBL/GenBank/DDBJ whole genome shotgun (WGS) entry which is preliminary data.</text>
</comment>